<dbReference type="RefSeq" id="WP_098317139.1">
    <property type="nucleotide sequence ID" value="NZ_NTYF01000023.1"/>
</dbReference>
<protein>
    <submittedName>
        <fullName evidence="1">Uncharacterized protein</fullName>
    </submittedName>
</protein>
<reference evidence="1 2" key="1">
    <citation type="submission" date="2017-09" db="EMBL/GenBank/DDBJ databases">
        <title>Large-scale bioinformatics analysis of Bacillus genomes uncovers conserved roles of natural products in bacterial physiology.</title>
        <authorList>
            <consortium name="Agbiome Team Llc"/>
            <person name="Bleich R.M."/>
            <person name="Kirk G.J."/>
            <person name="Santa Maria K.C."/>
            <person name="Allen S.E."/>
            <person name="Farag S."/>
            <person name="Shank E.A."/>
            <person name="Bowers A."/>
        </authorList>
    </citation>
    <scope>NUCLEOTIDE SEQUENCE [LARGE SCALE GENOMIC DNA]</scope>
    <source>
        <strain evidence="1 2">AFS005140</strain>
    </source>
</reference>
<organism evidence="1 2">
    <name type="scientific">Bacillus thuringiensis</name>
    <dbReference type="NCBI Taxonomy" id="1428"/>
    <lineage>
        <taxon>Bacteria</taxon>
        <taxon>Bacillati</taxon>
        <taxon>Bacillota</taxon>
        <taxon>Bacilli</taxon>
        <taxon>Bacillales</taxon>
        <taxon>Bacillaceae</taxon>
        <taxon>Bacillus</taxon>
        <taxon>Bacillus cereus group</taxon>
    </lineage>
</organism>
<evidence type="ECO:0000313" key="2">
    <source>
        <dbReference type="Proteomes" id="UP000219897"/>
    </source>
</evidence>
<sequence>MEFQIGTNTTMVMLLDELKFLASEGKSIKDVIRMVREVEVFSGKKVAVPYVQEIEVRQGSLAWEVSIKTEGLGFRTKFSVVVKGKDAGKELEIVLEVDSLQALVETIEESIGEGIL</sequence>
<evidence type="ECO:0000313" key="1">
    <source>
        <dbReference type="EMBL" id="PER55802.1"/>
    </source>
</evidence>
<dbReference type="EMBL" id="NTYF01000023">
    <property type="protein sequence ID" value="PER55802.1"/>
    <property type="molecule type" value="Genomic_DNA"/>
</dbReference>
<accession>A0ABD6SL60</accession>
<name>A0ABD6SL60_BACTU</name>
<dbReference type="AlphaFoldDB" id="A0ABD6SL60"/>
<proteinExistence type="predicted"/>
<comment type="caution">
    <text evidence="1">The sequence shown here is derived from an EMBL/GenBank/DDBJ whole genome shotgun (WGS) entry which is preliminary data.</text>
</comment>
<dbReference type="Proteomes" id="UP000219897">
    <property type="component" value="Unassembled WGS sequence"/>
</dbReference>
<gene>
    <name evidence="1" type="ORF">CN495_08610</name>
</gene>